<feature type="compositionally biased region" description="Acidic residues" evidence="1">
    <location>
        <begin position="195"/>
        <end position="208"/>
    </location>
</feature>
<dbReference type="InterPro" id="IPR002083">
    <property type="entry name" value="MATH/TRAF_dom"/>
</dbReference>
<evidence type="ECO:0000313" key="4">
    <source>
        <dbReference type="Proteomes" id="UP000324897"/>
    </source>
</evidence>
<feature type="region of interest" description="Disordered" evidence="1">
    <location>
        <begin position="299"/>
        <end position="327"/>
    </location>
</feature>
<name>A0A5J9SCP6_9POAL</name>
<accession>A0A5J9SCP6</accession>
<dbReference type="Gene3D" id="2.60.210.10">
    <property type="entry name" value="Apoptosis, Tumor Necrosis Factor Receptor Associated Protein 2, Chain A"/>
    <property type="match status" value="2"/>
</dbReference>
<proteinExistence type="predicted"/>
<dbReference type="AlphaFoldDB" id="A0A5J9SCP6"/>
<evidence type="ECO:0000256" key="1">
    <source>
        <dbReference type="SAM" id="MobiDB-lite"/>
    </source>
</evidence>
<comment type="caution">
    <text evidence="3">The sequence shown here is derived from an EMBL/GenBank/DDBJ whole genome shotgun (WGS) entry which is preliminary data.</text>
</comment>
<protein>
    <recommendedName>
        <fullName evidence="2">MATH domain-containing protein</fullName>
    </recommendedName>
</protein>
<dbReference type="InterPro" id="IPR008974">
    <property type="entry name" value="TRAF-like"/>
</dbReference>
<evidence type="ECO:0000313" key="3">
    <source>
        <dbReference type="EMBL" id="TVT97044.1"/>
    </source>
</evidence>
<gene>
    <name evidence="3" type="ORF">EJB05_57730</name>
</gene>
<keyword evidence="4" id="KW-1185">Reference proteome</keyword>
<feature type="region of interest" description="Disordered" evidence="1">
    <location>
        <begin position="186"/>
        <end position="208"/>
    </location>
</feature>
<sequence length="344" mass="39298">MSAAPSLLSAARVGRLSCSRSASGYVAKAARGFQVFRVDGYSNTKRLPAGERIASRMFHIGGRSWEIHYYPNGADRSKDFTDSISIYLHTHQKIYSNQQKDRVWAEYKFSLLDLAGNAAYEVPVETGFFSFPGPDGRAGMEEVRCGYDEFIGKEELERRRESLLQGNCLAVRCDVGMMDLQHMFIEPPRQSTGHDDDDEYESDWEDADDTEDEPLHLVYYYPNGADSSKDSSDYISLRLRLSCSGENKYHARAQYKFSLLDHAGNAAREELERRSESLLQDDCLAIRCDVGVAQQEYVDVAPKQRNRHDDDESDLEGSPEGRRRRRQPLDDVEYIRQCLARRRT</sequence>
<dbReference type="PANTHER" id="PTHR26379:SF282">
    <property type="entry name" value="OS04G0433000 PROTEIN"/>
    <property type="match status" value="1"/>
</dbReference>
<dbReference type="Proteomes" id="UP000324897">
    <property type="component" value="Unassembled WGS sequence"/>
</dbReference>
<dbReference type="CDD" id="cd00121">
    <property type="entry name" value="MATH"/>
    <property type="match status" value="1"/>
</dbReference>
<dbReference type="EMBL" id="RWGY01001092">
    <property type="protein sequence ID" value="TVT97044.1"/>
    <property type="molecule type" value="Genomic_DNA"/>
</dbReference>
<evidence type="ECO:0000259" key="2">
    <source>
        <dbReference type="PROSITE" id="PS50144"/>
    </source>
</evidence>
<dbReference type="Gramene" id="TVT97044">
    <property type="protein sequence ID" value="TVT97044"/>
    <property type="gene ID" value="EJB05_57730"/>
</dbReference>
<dbReference type="PROSITE" id="PS50144">
    <property type="entry name" value="MATH"/>
    <property type="match status" value="1"/>
</dbReference>
<dbReference type="PANTHER" id="PTHR26379">
    <property type="entry name" value="BTB/POZ AND MATH DOMAIN-CONTAINING PROTEIN 1"/>
    <property type="match status" value="1"/>
</dbReference>
<dbReference type="Pfam" id="PF22486">
    <property type="entry name" value="MATH_2"/>
    <property type="match status" value="1"/>
</dbReference>
<dbReference type="SUPFAM" id="SSF49599">
    <property type="entry name" value="TRAF domain-like"/>
    <property type="match status" value="2"/>
</dbReference>
<feature type="non-terminal residue" evidence="3">
    <location>
        <position position="1"/>
    </location>
</feature>
<dbReference type="GO" id="GO:0016567">
    <property type="term" value="P:protein ubiquitination"/>
    <property type="evidence" value="ECO:0007669"/>
    <property type="project" value="InterPro"/>
</dbReference>
<organism evidence="3 4">
    <name type="scientific">Eragrostis curvula</name>
    <name type="common">weeping love grass</name>
    <dbReference type="NCBI Taxonomy" id="38414"/>
    <lineage>
        <taxon>Eukaryota</taxon>
        <taxon>Viridiplantae</taxon>
        <taxon>Streptophyta</taxon>
        <taxon>Embryophyta</taxon>
        <taxon>Tracheophyta</taxon>
        <taxon>Spermatophyta</taxon>
        <taxon>Magnoliopsida</taxon>
        <taxon>Liliopsida</taxon>
        <taxon>Poales</taxon>
        <taxon>Poaceae</taxon>
        <taxon>PACMAD clade</taxon>
        <taxon>Chloridoideae</taxon>
        <taxon>Eragrostideae</taxon>
        <taxon>Eragrostidinae</taxon>
        <taxon>Eragrostis</taxon>
    </lineage>
</organism>
<reference evidence="3 4" key="1">
    <citation type="journal article" date="2019" name="Sci. Rep.">
        <title>A high-quality genome of Eragrostis curvula grass provides insights into Poaceae evolution and supports new strategies to enhance forage quality.</title>
        <authorList>
            <person name="Carballo J."/>
            <person name="Santos B.A.C.M."/>
            <person name="Zappacosta D."/>
            <person name="Garbus I."/>
            <person name="Selva J.P."/>
            <person name="Gallo C.A."/>
            <person name="Diaz A."/>
            <person name="Albertini E."/>
            <person name="Caccamo M."/>
            <person name="Echenique V."/>
        </authorList>
    </citation>
    <scope>NUCLEOTIDE SEQUENCE [LARGE SCALE GENOMIC DNA]</scope>
    <source>
        <strain evidence="4">cv. Victoria</strain>
        <tissue evidence="3">Leaf</tissue>
    </source>
</reference>
<dbReference type="OrthoDB" id="691578at2759"/>
<dbReference type="InterPro" id="IPR045005">
    <property type="entry name" value="BPM1-6"/>
</dbReference>
<feature type="domain" description="MATH" evidence="2">
    <location>
        <begin position="31"/>
        <end position="175"/>
    </location>
</feature>